<evidence type="ECO:0000313" key="4">
    <source>
        <dbReference type="Proteomes" id="UP000288216"/>
    </source>
</evidence>
<proteinExistence type="predicted"/>
<accession>A0A401NMJ5</accession>
<feature type="coiled-coil region" evidence="2">
    <location>
        <begin position="1"/>
        <end position="28"/>
    </location>
</feature>
<evidence type="ECO:0000256" key="2">
    <source>
        <dbReference type="SAM" id="Coils"/>
    </source>
</evidence>
<dbReference type="OrthoDB" id="10257567at2759"/>
<sequence length="154" mass="17899">MQDIETVNQKLRDTLEEYNKEFADVKNHKVIIKTLKEKSTKYEQTLSNKAESLALGKEQKLQNDFTEKERKLQKTQTFLASKFEEADHKVQVLQTALKSTQTELCDLKAKYDAESNAKVDEVKVIRPCLERANHRAEVVQRETEILGWILRFSG</sequence>
<comment type="caution">
    <text evidence="3">The sequence shown here is derived from an EMBL/GenBank/DDBJ whole genome shotgun (WGS) entry which is preliminary data.</text>
</comment>
<protein>
    <submittedName>
        <fullName evidence="3">Uncharacterized protein</fullName>
    </submittedName>
</protein>
<dbReference type="GO" id="GO:0005634">
    <property type="term" value="C:nucleus"/>
    <property type="evidence" value="ECO:0007669"/>
    <property type="project" value="TreeGrafter"/>
</dbReference>
<reference evidence="3 4" key="1">
    <citation type="journal article" date="2018" name="Nat. Ecol. Evol.">
        <title>Shark genomes provide insights into elasmobranch evolution and the origin of vertebrates.</title>
        <authorList>
            <person name="Hara Y"/>
            <person name="Yamaguchi K"/>
            <person name="Onimaru K"/>
            <person name="Kadota M"/>
            <person name="Koyanagi M"/>
            <person name="Keeley SD"/>
            <person name="Tatsumi K"/>
            <person name="Tanaka K"/>
            <person name="Motone F"/>
            <person name="Kageyama Y"/>
            <person name="Nozu R"/>
            <person name="Adachi N"/>
            <person name="Nishimura O"/>
            <person name="Nakagawa R"/>
            <person name="Tanegashima C"/>
            <person name="Kiyatake I"/>
            <person name="Matsumoto R"/>
            <person name="Murakumo K"/>
            <person name="Nishida K"/>
            <person name="Terakita A"/>
            <person name="Kuratani S"/>
            <person name="Sato K"/>
            <person name="Hyodo S Kuraku.S."/>
        </authorList>
    </citation>
    <scope>NUCLEOTIDE SEQUENCE [LARGE SCALE GENOMIC DNA]</scope>
</reference>
<dbReference type="GO" id="GO:0000981">
    <property type="term" value="F:DNA-binding transcription factor activity, RNA polymerase II-specific"/>
    <property type="evidence" value="ECO:0007669"/>
    <property type="project" value="TreeGrafter"/>
</dbReference>
<evidence type="ECO:0000256" key="1">
    <source>
        <dbReference type="ARBA" id="ARBA00023054"/>
    </source>
</evidence>
<name>A0A401NMJ5_SCYTO</name>
<keyword evidence="4" id="KW-1185">Reference proteome</keyword>
<dbReference type="PANTHER" id="PTHR14043:SF2">
    <property type="entry name" value="HOMEOBOX PROTEIN CUT"/>
    <property type="match status" value="1"/>
</dbReference>
<dbReference type="AlphaFoldDB" id="A0A401NMJ5"/>
<evidence type="ECO:0000313" key="3">
    <source>
        <dbReference type="EMBL" id="GCB62118.1"/>
    </source>
</evidence>
<dbReference type="GO" id="GO:0000977">
    <property type="term" value="F:RNA polymerase II transcription regulatory region sequence-specific DNA binding"/>
    <property type="evidence" value="ECO:0007669"/>
    <property type="project" value="TreeGrafter"/>
</dbReference>
<dbReference type="EMBL" id="BFAA01000001">
    <property type="protein sequence ID" value="GCB62118.1"/>
    <property type="molecule type" value="Genomic_DNA"/>
</dbReference>
<gene>
    <name evidence="3" type="ORF">scyTo_0000007</name>
</gene>
<dbReference type="PANTHER" id="PTHR14043">
    <property type="entry name" value="CCAAT DISPLACEMENT PROTEIN-RELATED"/>
    <property type="match status" value="1"/>
</dbReference>
<keyword evidence="1 2" id="KW-0175">Coiled coil</keyword>
<organism evidence="3 4">
    <name type="scientific">Scyliorhinus torazame</name>
    <name type="common">Cloudy catshark</name>
    <name type="synonym">Catulus torazame</name>
    <dbReference type="NCBI Taxonomy" id="75743"/>
    <lineage>
        <taxon>Eukaryota</taxon>
        <taxon>Metazoa</taxon>
        <taxon>Chordata</taxon>
        <taxon>Craniata</taxon>
        <taxon>Vertebrata</taxon>
        <taxon>Chondrichthyes</taxon>
        <taxon>Elasmobranchii</taxon>
        <taxon>Galeomorphii</taxon>
        <taxon>Galeoidea</taxon>
        <taxon>Carcharhiniformes</taxon>
        <taxon>Scyliorhinidae</taxon>
        <taxon>Scyliorhinus</taxon>
    </lineage>
</organism>
<dbReference type="Proteomes" id="UP000288216">
    <property type="component" value="Unassembled WGS sequence"/>
</dbReference>